<keyword evidence="3" id="KW-1185">Reference proteome</keyword>
<dbReference type="Gene3D" id="3.40.50.300">
    <property type="entry name" value="P-loop containing nucleotide triphosphate hydrolases"/>
    <property type="match status" value="1"/>
</dbReference>
<dbReference type="PANTHER" id="PTHR42855">
    <property type="entry name" value="ABC TRANSPORTER ATP-BINDING SUBUNIT"/>
    <property type="match status" value="1"/>
</dbReference>
<sequence>DQQVCSLSGGEKARVAFAQFLLQPCALLVLDEPTNHLDISTRELLEDAIKAFDGAALVVSHDRFFLREFATRVLEVVDGGLRDHDSWESYSSEAPAQWHQAENAEVDFLKQDAIAAVTWSNKKMARLKKNEGIGIGLRRLSPKAKGLSQALVAERELVETREEAQKRRLAEQLISQGLDPALLGSQAPGYGQDD</sequence>
<feature type="domain" description="ABC transporter" evidence="1">
    <location>
        <begin position="3"/>
        <end position="35"/>
    </location>
</feature>
<name>A0A813D628_POLGL</name>
<proteinExistence type="predicted"/>
<dbReference type="InterPro" id="IPR051309">
    <property type="entry name" value="ABCF_ATPase"/>
</dbReference>
<dbReference type="EMBL" id="CAJNNV010000702">
    <property type="protein sequence ID" value="CAE8583368.1"/>
    <property type="molecule type" value="Genomic_DNA"/>
</dbReference>
<dbReference type="SUPFAM" id="SSF52540">
    <property type="entry name" value="P-loop containing nucleoside triphosphate hydrolases"/>
    <property type="match status" value="1"/>
</dbReference>
<reference evidence="2" key="1">
    <citation type="submission" date="2021-02" db="EMBL/GenBank/DDBJ databases">
        <authorList>
            <person name="Dougan E. K."/>
            <person name="Rhodes N."/>
            <person name="Thang M."/>
            <person name="Chan C."/>
        </authorList>
    </citation>
    <scope>NUCLEOTIDE SEQUENCE</scope>
</reference>
<gene>
    <name evidence="2" type="ORF">PGLA1383_LOCUS2341</name>
</gene>
<dbReference type="AlphaFoldDB" id="A0A813D628"/>
<dbReference type="PANTHER" id="PTHR42855:SF1">
    <property type="entry name" value="ABC TRANSPORTER DOMAIN-CONTAINING PROTEIN"/>
    <property type="match status" value="1"/>
</dbReference>
<comment type="caution">
    <text evidence="2">The sequence shown here is derived from an EMBL/GenBank/DDBJ whole genome shotgun (WGS) entry which is preliminary data.</text>
</comment>
<dbReference type="OrthoDB" id="2110130at2759"/>
<evidence type="ECO:0000313" key="3">
    <source>
        <dbReference type="Proteomes" id="UP000654075"/>
    </source>
</evidence>
<dbReference type="GO" id="GO:0005524">
    <property type="term" value="F:ATP binding"/>
    <property type="evidence" value="ECO:0007669"/>
    <property type="project" value="InterPro"/>
</dbReference>
<feature type="non-terminal residue" evidence="2">
    <location>
        <position position="1"/>
    </location>
</feature>
<organism evidence="2 3">
    <name type="scientific">Polarella glacialis</name>
    <name type="common">Dinoflagellate</name>
    <dbReference type="NCBI Taxonomy" id="89957"/>
    <lineage>
        <taxon>Eukaryota</taxon>
        <taxon>Sar</taxon>
        <taxon>Alveolata</taxon>
        <taxon>Dinophyceae</taxon>
        <taxon>Suessiales</taxon>
        <taxon>Suessiaceae</taxon>
        <taxon>Polarella</taxon>
    </lineage>
</organism>
<dbReference type="InterPro" id="IPR027417">
    <property type="entry name" value="P-loop_NTPase"/>
</dbReference>
<protein>
    <recommendedName>
        <fullName evidence="1">ABC transporter domain-containing protein</fullName>
    </recommendedName>
</protein>
<dbReference type="Proteomes" id="UP000654075">
    <property type="component" value="Unassembled WGS sequence"/>
</dbReference>
<accession>A0A813D628</accession>
<evidence type="ECO:0000313" key="2">
    <source>
        <dbReference type="EMBL" id="CAE8583368.1"/>
    </source>
</evidence>
<evidence type="ECO:0000259" key="1">
    <source>
        <dbReference type="Pfam" id="PF00005"/>
    </source>
</evidence>
<dbReference type="Pfam" id="PF00005">
    <property type="entry name" value="ABC_tran"/>
    <property type="match status" value="1"/>
</dbReference>
<dbReference type="InterPro" id="IPR003439">
    <property type="entry name" value="ABC_transporter-like_ATP-bd"/>
</dbReference>
<dbReference type="GO" id="GO:0016887">
    <property type="term" value="F:ATP hydrolysis activity"/>
    <property type="evidence" value="ECO:0007669"/>
    <property type="project" value="InterPro"/>
</dbReference>